<reference evidence="1 2" key="1">
    <citation type="submission" date="2015-11" db="EMBL/GenBank/DDBJ databases">
        <title>Genome sequences of Lysobacter enzymogenes strain C3 and Lysobacter antibioticus ATCC 29479.</title>
        <authorList>
            <person name="Kobayashi D.Y."/>
        </authorList>
    </citation>
    <scope>NUCLEOTIDE SEQUENCE [LARGE SCALE GENOMIC DNA]</scope>
    <source>
        <strain evidence="1 2">C3</strain>
    </source>
</reference>
<dbReference type="EMBL" id="CP013140">
    <property type="protein sequence ID" value="ALN57434.1"/>
    <property type="molecule type" value="Genomic_DNA"/>
</dbReference>
<dbReference type="OrthoDB" id="9810174at2"/>
<protein>
    <submittedName>
        <fullName evidence="1">Microcystin dependent protein</fullName>
    </submittedName>
</protein>
<dbReference type="Proteomes" id="UP000061569">
    <property type="component" value="Chromosome"/>
</dbReference>
<name>A0A0S2DFV2_LYSEN</name>
<evidence type="ECO:0000313" key="1">
    <source>
        <dbReference type="EMBL" id="ALN57434.1"/>
    </source>
</evidence>
<dbReference type="AlphaFoldDB" id="A0A0S2DFV2"/>
<evidence type="ECO:0000313" key="2">
    <source>
        <dbReference type="Proteomes" id="UP000061569"/>
    </source>
</evidence>
<dbReference type="STRING" id="69.GLE_2084"/>
<dbReference type="PATRIC" id="fig|69.6.peg.2049"/>
<dbReference type="Pfam" id="PF07484">
    <property type="entry name" value="Collar"/>
    <property type="match status" value="1"/>
</dbReference>
<dbReference type="KEGG" id="lez:GLE_2084"/>
<dbReference type="RefSeq" id="WP_057947265.1">
    <property type="nucleotide sequence ID" value="NZ_CP110813.1"/>
</dbReference>
<sequence length="176" mass="18506">MSEPYLGEIRLFGFTRVPQGWYACNGQMVSIAENEALFMLLGTIYGGDGITTFAVPDMQGRVPVHFGTSPGLSTYVIGQRAGSESITLIGQQMPQHTHTMVATTLTATAKTPAANLELGALNGDVLYVTDTSGASAFPASPLSVSAVGGNQPHENQMPTLTVQYCIAAYGVFPSQS</sequence>
<accession>A0A0S2DFV2</accession>
<dbReference type="SUPFAM" id="SSF88874">
    <property type="entry name" value="Receptor-binding domain of short tail fibre protein gp12"/>
    <property type="match status" value="1"/>
</dbReference>
<dbReference type="InterPro" id="IPR011083">
    <property type="entry name" value="Phage_tail_collar_dom"/>
</dbReference>
<dbReference type="Gene3D" id="3.90.1340.10">
    <property type="entry name" value="Phage tail collar domain"/>
    <property type="match status" value="1"/>
</dbReference>
<dbReference type="InterPro" id="IPR037053">
    <property type="entry name" value="Phage_tail_collar_dom_sf"/>
</dbReference>
<proteinExistence type="predicted"/>
<gene>
    <name evidence="1" type="ORF">GLE_2084</name>
</gene>
<organism evidence="1 2">
    <name type="scientific">Lysobacter enzymogenes</name>
    <dbReference type="NCBI Taxonomy" id="69"/>
    <lineage>
        <taxon>Bacteria</taxon>
        <taxon>Pseudomonadati</taxon>
        <taxon>Pseudomonadota</taxon>
        <taxon>Gammaproteobacteria</taxon>
        <taxon>Lysobacterales</taxon>
        <taxon>Lysobacteraceae</taxon>
        <taxon>Lysobacter</taxon>
    </lineage>
</organism>